<dbReference type="AlphaFoldDB" id="A0A8D8R282"/>
<organism evidence="1">
    <name type="scientific">Cacopsylla melanoneura</name>
    <dbReference type="NCBI Taxonomy" id="428564"/>
    <lineage>
        <taxon>Eukaryota</taxon>
        <taxon>Metazoa</taxon>
        <taxon>Ecdysozoa</taxon>
        <taxon>Arthropoda</taxon>
        <taxon>Hexapoda</taxon>
        <taxon>Insecta</taxon>
        <taxon>Pterygota</taxon>
        <taxon>Neoptera</taxon>
        <taxon>Paraneoptera</taxon>
        <taxon>Hemiptera</taxon>
        <taxon>Sternorrhyncha</taxon>
        <taxon>Psylloidea</taxon>
        <taxon>Psyllidae</taxon>
        <taxon>Psyllinae</taxon>
        <taxon>Cacopsylla</taxon>
    </lineage>
</organism>
<sequence>MLYSENRLKVISVKILSLSFPWPRNSCTDSMFVLGTHTGCFLSLRIILYCLSANSQPNSVCDDASEAFPCKANVKKTYKIIDLGPCSKKCFFLNIVLSMKRQSSRKKLNINPLSLINFFQTMRLSL</sequence>
<dbReference type="EMBL" id="HBUF01372333">
    <property type="protein sequence ID" value="CAG6726792.1"/>
    <property type="molecule type" value="Transcribed_RNA"/>
</dbReference>
<dbReference type="EMBL" id="HBUF01372330">
    <property type="protein sequence ID" value="CAG6726789.1"/>
    <property type="molecule type" value="Transcribed_RNA"/>
</dbReference>
<protein>
    <submittedName>
        <fullName evidence="1">Uncharacterized protein</fullName>
    </submittedName>
</protein>
<name>A0A8D8R282_9HEMI</name>
<dbReference type="EMBL" id="HBUF01123532">
    <property type="protein sequence ID" value="CAG6642651.1"/>
    <property type="molecule type" value="Transcribed_RNA"/>
</dbReference>
<proteinExistence type="predicted"/>
<dbReference type="EMBL" id="HBUF01372331">
    <property type="protein sequence ID" value="CAG6726790.1"/>
    <property type="molecule type" value="Transcribed_RNA"/>
</dbReference>
<reference evidence="1" key="1">
    <citation type="submission" date="2021-05" db="EMBL/GenBank/DDBJ databases">
        <authorList>
            <person name="Alioto T."/>
            <person name="Alioto T."/>
            <person name="Gomez Garrido J."/>
        </authorList>
    </citation>
    <scope>NUCLEOTIDE SEQUENCE</scope>
</reference>
<evidence type="ECO:0000313" key="1">
    <source>
        <dbReference type="EMBL" id="CAG6642651.1"/>
    </source>
</evidence>
<dbReference type="EMBL" id="HBUF01123534">
    <property type="protein sequence ID" value="CAG6642653.1"/>
    <property type="molecule type" value="Transcribed_RNA"/>
</dbReference>
<accession>A0A8D8R282</accession>